<evidence type="ECO:0000313" key="3">
    <source>
        <dbReference type="Proteomes" id="UP000807469"/>
    </source>
</evidence>
<dbReference type="Proteomes" id="UP000807469">
    <property type="component" value="Unassembled WGS sequence"/>
</dbReference>
<sequence length="154" mass="16759">MALRCKIHAYVITIAAHITVCAPPLATCIVVCICVVRACFGLFLISLTTCFTDTAPLPVLSDRHDGPDVRCSTRIVSVKGTVGSRAPRRYTPGVDTLRSIDIEFHLQVALLCLGGKPSSLIALNAALFVTYKHPTFENNPHVAFTCERDPSCRF</sequence>
<protein>
    <submittedName>
        <fullName evidence="2">Uncharacterized protein</fullName>
    </submittedName>
</protein>
<keyword evidence="1" id="KW-0472">Membrane</keyword>
<feature type="transmembrane region" description="Helical" evidence="1">
    <location>
        <begin position="12"/>
        <end position="45"/>
    </location>
</feature>
<keyword evidence="1" id="KW-1133">Transmembrane helix</keyword>
<gene>
    <name evidence="2" type="ORF">BDN70DRAFT_379667</name>
</gene>
<dbReference type="EMBL" id="MU155160">
    <property type="protein sequence ID" value="KAF9482866.1"/>
    <property type="molecule type" value="Genomic_DNA"/>
</dbReference>
<evidence type="ECO:0000313" key="2">
    <source>
        <dbReference type="EMBL" id="KAF9482866.1"/>
    </source>
</evidence>
<keyword evidence="3" id="KW-1185">Reference proteome</keyword>
<name>A0A9P5ZBD8_9AGAR</name>
<proteinExistence type="predicted"/>
<dbReference type="AlphaFoldDB" id="A0A9P5ZBD8"/>
<organism evidence="2 3">
    <name type="scientific">Pholiota conissans</name>
    <dbReference type="NCBI Taxonomy" id="109636"/>
    <lineage>
        <taxon>Eukaryota</taxon>
        <taxon>Fungi</taxon>
        <taxon>Dikarya</taxon>
        <taxon>Basidiomycota</taxon>
        <taxon>Agaricomycotina</taxon>
        <taxon>Agaricomycetes</taxon>
        <taxon>Agaricomycetidae</taxon>
        <taxon>Agaricales</taxon>
        <taxon>Agaricineae</taxon>
        <taxon>Strophariaceae</taxon>
        <taxon>Pholiota</taxon>
    </lineage>
</organism>
<evidence type="ECO:0000256" key="1">
    <source>
        <dbReference type="SAM" id="Phobius"/>
    </source>
</evidence>
<comment type="caution">
    <text evidence="2">The sequence shown here is derived from an EMBL/GenBank/DDBJ whole genome shotgun (WGS) entry which is preliminary data.</text>
</comment>
<reference evidence="2" key="1">
    <citation type="submission" date="2020-11" db="EMBL/GenBank/DDBJ databases">
        <authorList>
            <consortium name="DOE Joint Genome Institute"/>
            <person name="Ahrendt S."/>
            <person name="Riley R."/>
            <person name="Andreopoulos W."/>
            <person name="Labutti K."/>
            <person name="Pangilinan J."/>
            <person name="Ruiz-Duenas F.J."/>
            <person name="Barrasa J.M."/>
            <person name="Sanchez-Garcia M."/>
            <person name="Camarero S."/>
            <person name="Miyauchi S."/>
            <person name="Serrano A."/>
            <person name="Linde D."/>
            <person name="Babiker R."/>
            <person name="Drula E."/>
            <person name="Ayuso-Fernandez I."/>
            <person name="Pacheco R."/>
            <person name="Padilla G."/>
            <person name="Ferreira P."/>
            <person name="Barriuso J."/>
            <person name="Kellner H."/>
            <person name="Castanera R."/>
            <person name="Alfaro M."/>
            <person name="Ramirez L."/>
            <person name="Pisabarro A.G."/>
            <person name="Kuo A."/>
            <person name="Tritt A."/>
            <person name="Lipzen A."/>
            <person name="He G."/>
            <person name="Yan M."/>
            <person name="Ng V."/>
            <person name="Cullen D."/>
            <person name="Martin F."/>
            <person name="Rosso M.-N."/>
            <person name="Henrissat B."/>
            <person name="Hibbett D."/>
            <person name="Martinez A.T."/>
            <person name="Grigoriev I.V."/>
        </authorList>
    </citation>
    <scope>NUCLEOTIDE SEQUENCE</scope>
    <source>
        <strain evidence="2">CIRM-BRFM 674</strain>
    </source>
</reference>
<accession>A0A9P5ZBD8</accession>
<keyword evidence="1" id="KW-0812">Transmembrane</keyword>